<evidence type="ECO:0000313" key="2">
    <source>
        <dbReference type="EMBL" id="JAT47517.1"/>
    </source>
</evidence>
<gene>
    <name evidence="2" type="primary">SERINC4_0</name>
    <name evidence="2" type="ORF">g.38547</name>
</gene>
<accession>A0A1D1XYQ2</accession>
<proteinExistence type="predicted"/>
<dbReference type="EMBL" id="GDJX01020419">
    <property type="protein sequence ID" value="JAT47517.1"/>
    <property type="molecule type" value="Transcribed_RNA"/>
</dbReference>
<sequence>MPCFVPFDGRELVLSFFAFRHVGVFAEELVDALKVFSFYTEDLGCIYSSVFKSIHGNMVIWYGAWIKRPDVQRKQLRDQLVSALANLSHLGILIEFGFFESYAGESKDGRRVAKFTTGDTISMTAMEPISRDTADLSYASLALLKSYYMKNDGVAAGACFVCLDKPLVATMQLWKSLQACYSWLIDSGYRKNVRPYYSHLSHNPEYEVFKVMYVSTDELLAITLLPPVRMIGREAMGICYGEEEHAGDEDSDA</sequence>
<organism evidence="2">
    <name type="scientific">Anthurium amnicola</name>
    <dbReference type="NCBI Taxonomy" id="1678845"/>
    <lineage>
        <taxon>Eukaryota</taxon>
        <taxon>Viridiplantae</taxon>
        <taxon>Streptophyta</taxon>
        <taxon>Embryophyta</taxon>
        <taxon>Tracheophyta</taxon>
        <taxon>Spermatophyta</taxon>
        <taxon>Magnoliopsida</taxon>
        <taxon>Liliopsida</taxon>
        <taxon>Araceae</taxon>
        <taxon>Pothoideae</taxon>
        <taxon>Potheae</taxon>
        <taxon>Anthurium</taxon>
    </lineage>
</organism>
<feature type="domain" description="DUF7392" evidence="1">
    <location>
        <begin position="97"/>
        <end position="209"/>
    </location>
</feature>
<dbReference type="InterPro" id="IPR055816">
    <property type="entry name" value="DUF7392"/>
</dbReference>
<dbReference type="AlphaFoldDB" id="A0A1D1XYQ2"/>
<evidence type="ECO:0000259" key="1">
    <source>
        <dbReference type="Pfam" id="PF24118"/>
    </source>
</evidence>
<reference evidence="2" key="1">
    <citation type="submission" date="2015-07" db="EMBL/GenBank/DDBJ databases">
        <title>Transcriptome Assembly of Anthurium amnicola.</title>
        <authorList>
            <person name="Suzuki J."/>
        </authorList>
    </citation>
    <scope>NUCLEOTIDE SEQUENCE</scope>
</reference>
<protein>
    <submittedName>
        <fullName evidence="2">Serine incorporator 4</fullName>
    </submittedName>
</protein>
<dbReference type="PANTHER" id="PTHR38226">
    <property type="entry name" value="(WILD MALAYSIAN BANANA) HYPOTHETICAL PROTEIN"/>
    <property type="match status" value="1"/>
</dbReference>
<dbReference type="PANTHER" id="PTHR38226:SF3">
    <property type="entry name" value="(WILD MALAYSIAN BANANA) HYPOTHETICAL PROTEIN"/>
    <property type="match status" value="1"/>
</dbReference>
<dbReference type="Pfam" id="PF24118">
    <property type="entry name" value="DUF7392"/>
    <property type="match status" value="1"/>
</dbReference>
<name>A0A1D1XYQ2_9ARAE</name>